<keyword evidence="2" id="KW-1185">Reference proteome</keyword>
<name>A0A026WX62_OOCBI</name>
<gene>
    <name evidence="1" type="ORF">X777_13425</name>
</gene>
<accession>A0A026WX62</accession>
<dbReference type="Proteomes" id="UP000053097">
    <property type="component" value="Unassembled WGS sequence"/>
</dbReference>
<dbReference type="AlphaFoldDB" id="A0A026WX62"/>
<evidence type="ECO:0000313" key="1">
    <source>
        <dbReference type="EMBL" id="EZA60336.1"/>
    </source>
</evidence>
<protein>
    <submittedName>
        <fullName evidence="1">Uncharacterized protein</fullName>
    </submittedName>
</protein>
<organism evidence="1 2">
    <name type="scientific">Ooceraea biroi</name>
    <name type="common">Clonal raider ant</name>
    <name type="synonym">Cerapachys biroi</name>
    <dbReference type="NCBI Taxonomy" id="2015173"/>
    <lineage>
        <taxon>Eukaryota</taxon>
        <taxon>Metazoa</taxon>
        <taxon>Ecdysozoa</taxon>
        <taxon>Arthropoda</taxon>
        <taxon>Hexapoda</taxon>
        <taxon>Insecta</taxon>
        <taxon>Pterygota</taxon>
        <taxon>Neoptera</taxon>
        <taxon>Endopterygota</taxon>
        <taxon>Hymenoptera</taxon>
        <taxon>Apocrita</taxon>
        <taxon>Aculeata</taxon>
        <taxon>Formicoidea</taxon>
        <taxon>Formicidae</taxon>
        <taxon>Dorylinae</taxon>
        <taxon>Ooceraea</taxon>
    </lineage>
</organism>
<reference evidence="1 2" key="1">
    <citation type="journal article" date="2014" name="Curr. Biol.">
        <title>The genome of the clonal raider ant Cerapachys biroi.</title>
        <authorList>
            <person name="Oxley P.R."/>
            <person name="Ji L."/>
            <person name="Fetter-Pruneda I."/>
            <person name="McKenzie S.K."/>
            <person name="Li C."/>
            <person name="Hu H."/>
            <person name="Zhang G."/>
            <person name="Kronauer D.J."/>
        </authorList>
    </citation>
    <scope>NUCLEOTIDE SEQUENCE [LARGE SCALE GENOMIC DNA]</scope>
</reference>
<dbReference type="EMBL" id="KK107078">
    <property type="protein sequence ID" value="EZA60336.1"/>
    <property type="molecule type" value="Genomic_DNA"/>
</dbReference>
<evidence type="ECO:0000313" key="2">
    <source>
        <dbReference type="Proteomes" id="UP000053097"/>
    </source>
</evidence>
<proteinExistence type="predicted"/>
<sequence length="44" mass="5194">MEGRRGRQVHRVEFIASRITGPHSLQAFLPEKLKEDGHLDYRFD</sequence>